<evidence type="ECO:0008006" key="4">
    <source>
        <dbReference type="Google" id="ProtNLM"/>
    </source>
</evidence>
<sequence length="860" mass="96349">MPQQSSRSKKKPPRNDEQPSLTAFFSKAGSANRNSSNDTKSGPVKRKSSTELPNTRLPPSNRMPSLKKWASASEHTTPLLRSSEPDIETTDKLPLSQPTKPLSSFTLYIPSGDEDDMESNSHAPGTTETPCSPSSAPIKWIHIPSDLSDSGSDEESTPREKNKSKPKGISKGKRPVKSGDSTPVTYRYNTRQRNKKPSADTPQVESDKKSEEPVTSRKFLSDVDVIIVERDIQFTLDNLLKQKSKSRVQYSKLESLIDQRLLDENKEVDFVYNRDVLLDQVADKDQQKCLTNILESKDERRLTAAFAVFDGKPLREQPWSNFSINSPPAPTGRPPPPGTDRYSVLWSEIIKNHDMVRPALASNWLLNTMRQGWVLPVPMAQWLCNIMCFTAPSEPVTQAYHTLAWYFDYQVAPPTFTPTLGVNPVESSQPVWTVKTSTLLELLLYYGARSDVLQPNFTLPAEDSTTSPASPASGSPDVAAPNWGPNLCFVLRLLNRSICCRPTMYTQLTLCHLLSTLLCCALDPVMSPYHPEISSLILTILWAFPDSTWESQLEHLTTVLVRIGLNRVQCLVKWVSWIPVTAQWDHPLVRYREYYQPVSWSSLIPNASTTTYTTSDGEATTESKAKPKIRPLCTSKTRQSGASEDEPGSPMSIDEASFVTCSSQIMQDGETGVNTTSLPEALARCQQFQRTLAYRALKAMVSPNPSDSQTLSTSPTKQSSEEPLNSPGIPLTITPLVMWHNLLDWLTHSTYFSINDQTKFCHMYTTMQLVDYVLQGNDQMIRHASIIQSLFTTLRSLYGKIVDSTASLLDRTRTKDLIQRLYLRLYFTVSYPTQIRRADGSDSVPTDQKSLLNFLSPQKS</sequence>
<organism evidence="2 3">
    <name type="scientific">Dispira parvispora</name>
    <dbReference type="NCBI Taxonomy" id="1520584"/>
    <lineage>
        <taxon>Eukaryota</taxon>
        <taxon>Fungi</taxon>
        <taxon>Fungi incertae sedis</taxon>
        <taxon>Zoopagomycota</taxon>
        <taxon>Kickxellomycotina</taxon>
        <taxon>Dimargaritomycetes</taxon>
        <taxon>Dimargaritales</taxon>
        <taxon>Dimargaritaceae</taxon>
        <taxon>Dispira</taxon>
    </lineage>
</organism>
<dbReference type="AlphaFoldDB" id="A0A9W8ASB7"/>
<proteinExistence type="predicted"/>
<evidence type="ECO:0000313" key="2">
    <source>
        <dbReference type="EMBL" id="KAJ1968079.1"/>
    </source>
</evidence>
<reference evidence="2" key="1">
    <citation type="submission" date="2022-07" db="EMBL/GenBank/DDBJ databases">
        <title>Phylogenomic reconstructions and comparative analyses of Kickxellomycotina fungi.</title>
        <authorList>
            <person name="Reynolds N.K."/>
            <person name="Stajich J.E."/>
            <person name="Barry K."/>
            <person name="Grigoriev I.V."/>
            <person name="Crous P."/>
            <person name="Smith M.E."/>
        </authorList>
    </citation>
    <scope>NUCLEOTIDE SEQUENCE</scope>
    <source>
        <strain evidence="2">RSA 1196</strain>
    </source>
</reference>
<dbReference type="EMBL" id="JANBPY010000235">
    <property type="protein sequence ID" value="KAJ1968079.1"/>
    <property type="molecule type" value="Genomic_DNA"/>
</dbReference>
<feature type="region of interest" description="Disordered" evidence="1">
    <location>
        <begin position="702"/>
        <end position="727"/>
    </location>
</feature>
<accession>A0A9W8ASB7</accession>
<feature type="compositionally biased region" description="Polar residues" evidence="1">
    <location>
        <begin position="611"/>
        <end position="622"/>
    </location>
</feature>
<feature type="compositionally biased region" description="Polar residues" evidence="1">
    <location>
        <begin position="120"/>
        <end position="135"/>
    </location>
</feature>
<feature type="compositionally biased region" description="Polar residues" evidence="1">
    <location>
        <begin position="703"/>
        <end position="723"/>
    </location>
</feature>
<comment type="caution">
    <text evidence="2">The sequence shown here is derived from an EMBL/GenBank/DDBJ whole genome shotgun (WGS) entry which is preliminary data.</text>
</comment>
<feature type="compositionally biased region" description="Basic and acidic residues" evidence="1">
    <location>
        <begin position="205"/>
        <end position="215"/>
    </location>
</feature>
<feature type="compositionally biased region" description="Polar residues" evidence="1">
    <location>
        <begin position="179"/>
        <end position="189"/>
    </location>
</feature>
<dbReference type="OrthoDB" id="5599613at2759"/>
<feature type="compositionally biased region" description="Polar residues" evidence="1">
    <location>
        <begin position="18"/>
        <end position="40"/>
    </location>
</feature>
<feature type="compositionally biased region" description="Basic residues" evidence="1">
    <location>
        <begin position="164"/>
        <end position="176"/>
    </location>
</feature>
<feature type="compositionally biased region" description="Polar residues" evidence="1">
    <location>
        <begin position="96"/>
        <end position="106"/>
    </location>
</feature>
<gene>
    <name evidence="2" type="ORF">IWQ62_001463</name>
</gene>
<keyword evidence="3" id="KW-1185">Reference proteome</keyword>
<feature type="region of interest" description="Disordered" evidence="1">
    <location>
        <begin position="611"/>
        <end position="653"/>
    </location>
</feature>
<protein>
    <recommendedName>
        <fullName evidence="4">Coiled-coil SMC6 And NSE5 INteracting (CANIN) domain-containing protein</fullName>
    </recommendedName>
</protein>
<evidence type="ECO:0000313" key="3">
    <source>
        <dbReference type="Proteomes" id="UP001150925"/>
    </source>
</evidence>
<evidence type="ECO:0000256" key="1">
    <source>
        <dbReference type="SAM" id="MobiDB-lite"/>
    </source>
</evidence>
<feature type="region of interest" description="Disordered" evidence="1">
    <location>
        <begin position="1"/>
        <end position="215"/>
    </location>
</feature>
<dbReference type="Proteomes" id="UP001150925">
    <property type="component" value="Unassembled WGS sequence"/>
</dbReference>
<name>A0A9W8ASB7_9FUNG</name>